<dbReference type="Gramene" id="RZC63427">
    <property type="protein sequence ID" value="RZC63427"/>
    <property type="gene ID" value="C5167_025187"/>
</dbReference>
<dbReference type="AlphaFoldDB" id="A0A4Y7JRT4"/>
<dbReference type="EMBL" id="CM010719">
    <property type="protein sequence ID" value="RZC63427.1"/>
    <property type="molecule type" value="Genomic_DNA"/>
</dbReference>
<name>A0A4Y7JRT4_PAPSO</name>
<accession>A0A4Y7JRT4</accession>
<reference evidence="1 2" key="1">
    <citation type="journal article" date="2018" name="Science">
        <title>The opium poppy genome and morphinan production.</title>
        <authorList>
            <person name="Guo L."/>
            <person name="Winzer T."/>
            <person name="Yang X."/>
            <person name="Li Y."/>
            <person name="Ning Z."/>
            <person name="He Z."/>
            <person name="Teodor R."/>
            <person name="Lu Y."/>
            <person name="Bowser T.A."/>
            <person name="Graham I.A."/>
            <person name="Ye K."/>
        </authorList>
    </citation>
    <scope>NUCLEOTIDE SEQUENCE [LARGE SCALE GENOMIC DNA]</scope>
    <source>
        <strain evidence="2">cv. HN1</strain>
        <tissue evidence="1">Leaves</tissue>
    </source>
</reference>
<evidence type="ECO:0000313" key="1">
    <source>
        <dbReference type="EMBL" id="RZC63427.1"/>
    </source>
</evidence>
<keyword evidence="2" id="KW-1185">Reference proteome</keyword>
<dbReference type="Proteomes" id="UP000316621">
    <property type="component" value="Chromosome 5"/>
</dbReference>
<sequence length="100" mass="11182">MLKMKPYCAFRIANTRKNVLHSGSPRQGRKLQPALKKVILRASYLNSKTNKAVGERIIPVASDNSNEYHNKAQKFTGSSLPTQHKSNYCLLRKEPAPCAA</sequence>
<proteinExistence type="predicted"/>
<evidence type="ECO:0000313" key="2">
    <source>
        <dbReference type="Proteomes" id="UP000316621"/>
    </source>
</evidence>
<gene>
    <name evidence="1" type="ORF">C5167_025187</name>
</gene>
<protein>
    <submittedName>
        <fullName evidence="1">Uncharacterized protein</fullName>
    </submittedName>
</protein>
<organism evidence="1 2">
    <name type="scientific">Papaver somniferum</name>
    <name type="common">Opium poppy</name>
    <dbReference type="NCBI Taxonomy" id="3469"/>
    <lineage>
        <taxon>Eukaryota</taxon>
        <taxon>Viridiplantae</taxon>
        <taxon>Streptophyta</taxon>
        <taxon>Embryophyta</taxon>
        <taxon>Tracheophyta</taxon>
        <taxon>Spermatophyta</taxon>
        <taxon>Magnoliopsida</taxon>
        <taxon>Ranunculales</taxon>
        <taxon>Papaveraceae</taxon>
        <taxon>Papaveroideae</taxon>
        <taxon>Papaver</taxon>
    </lineage>
</organism>